<name>A0A6H1ZU30_9ZZZZ</name>
<dbReference type="InterPro" id="IPR019096">
    <property type="entry name" value="YopX_protein"/>
</dbReference>
<evidence type="ECO:0000313" key="2">
    <source>
        <dbReference type="EMBL" id="QJA50921.1"/>
    </source>
</evidence>
<organism evidence="2">
    <name type="scientific">viral metagenome</name>
    <dbReference type="NCBI Taxonomy" id="1070528"/>
    <lineage>
        <taxon>unclassified sequences</taxon>
        <taxon>metagenomes</taxon>
        <taxon>organismal metagenomes</taxon>
    </lineage>
</organism>
<accession>A0A6H1ZU30</accession>
<evidence type="ECO:0000259" key="1">
    <source>
        <dbReference type="Pfam" id="PF09643"/>
    </source>
</evidence>
<proteinExistence type="predicted"/>
<dbReference type="Pfam" id="PF09643">
    <property type="entry name" value="YopX"/>
    <property type="match status" value="1"/>
</dbReference>
<dbReference type="AlphaFoldDB" id="A0A6H1ZU30"/>
<reference evidence="2" key="1">
    <citation type="submission" date="2020-03" db="EMBL/GenBank/DDBJ databases">
        <title>The deep terrestrial virosphere.</title>
        <authorList>
            <person name="Holmfeldt K."/>
            <person name="Nilsson E."/>
            <person name="Simone D."/>
            <person name="Lopez-Fernandez M."/>
            <person name="Wu X."/>
            <person name="de Brujin I."/>
            <person name="Lundin D."/>
            <person name="Andersson A."/>
            <person name="Bertilsson S."/>
            <person name="Dopson M."/>
        </authorList>
    </citation>
    <scope>NUCLEOTIDE SEQUENCE</scope>
    <source>
        <strain evidence="2">TM448A01921</strain>
    </source>
</reference>
<dbReference type="InterPro" id="IPR023385">
    <property type="entry name" value="YopX-like_C"/>
</dbReference>
<feature type="domain" description="YopX protein" evidence="1">
    <location>
        <begin position="27"/>
        <end position="110"/>
    </location>
</feature>
<dbReference type="SUPFAM" id="SSF159006">
    <property type="entry name" value="YopX-like"/>
    <property type="match status" value="1"/>
</dbReference>
<dbReference type="Gene3D" id="2.30.30.290">
    <property type="entry name" value="YopX-like domains"/>
    <property type="match status" value="1"/>
</dbReference>
<sequence>MRQNMRLRCWDKEKKVMLPSFPLYKACFAHYDRTGDMIIMLGTGLKDRMGKEIYEGDVLEGNNGIKAIIEWTQEFGRWSMRWSDKSTTPISWHVKHAIVIGNIHENPKLLIGG</sequence>
<protein>
    <submittedName>
        <fullName evidence="2">Putative YopX protein</fullName>
    </submittedName>
</protein>
<gene>
    <name evidence="2" type="ORF">TM448A01921_0003</name>
</gene>
<dbReference type="EMBL" id="MT144225">
    <property type="protein sequence ID" value="QJA50921.1"/>
    <property type="molecule type" value="Genomic_DNA"/>
</dbReference>